<accession>A0A0V0J4F8</accession>
<gene>
    <name evidence="7" type="ORF">TR153359</name>
</gene>
<organism evidence="7">
    <name type="scientific">Schistocephalus solidus</name>
    <name type="common">Tapeworm</name>
    <dbReference type="NCBI Taxonomy" id="70667"/>
    <lineage>
        <taxon>Eukaryota</taxon>
        <taxon>Metazoa</taxon>
        <taxon>Spiralia</taxon>
        <taxon>Lophotrochozoa</taxon>
        <taxon>Platyhelminthes</taxon>
        <taxon>Cestoda</taxon>
        <taxon>Eucestoda</taxon>
        <taxon>Diphyllobothriidea</taxon>
        <taxon>Diphyllobothriidae</taxon>
        <taxon>Schistocephalus</taxon>
    </lineage>
</organism>
<proteinExistence type="inferred from homology"/>
<dbReference type="PANTHER" id="PTHR14728">
    <property type="entry name" value="PROTEIN AURORA BOREALIS"/>
    <property type="match status" value="1"/>
</dbReference>
<sequence>ATPSGSHIFNPFHEGFISQLSHVAVTPGIFSRQRAPRGQNPPAGTPSRTAVSFVWSPEVQGDLFPTEIDENPALQLKLQEILDADNDEMAQNAINDFFQSHLIAPSPDVIPNPSPNRSNRSPTRFSLPRTSSIIPTGTPKGKGGGRPEGSAIMMTDVEVQTGISIRPETDLVSLLERAMQLNGEPALAVEDCAHQAGPTDASSSSWGLLLAEGTASHIGKAYPHSSLFLCLACQQAHSIQRYRRRSLFVETLDPINDVAGSSSDDCTTYQLSQEPVFRPASHLRIDYPAAQEPLTEEEEAALSLGLPFSWATEASAYGRQTHSSSPPLSPQPPSSSVDAGRAQPERGAADLSSHFDRADITPIKNISMSLTSPPPPPPPALSRPFLQFTPISPIAAGRTSPEARAFRLQSMSQIYEEEFQSALEESFRTSPYRQQQRPMDSPQLSPILPSSPDCCGSPPRLLLLSPSKISASFPPSDSTDFRQSVRMDES</sequence>
<keyword evidence="3" id="KW-0132">Cell division</keyword>
<reference evidence="7" key="1">
    <citation type="submission" date="2016-01" db="EMBL/GenBank/DDBJ databases">
        <title>Reference transcriptome for the parasite Schistocephalus solidus: insights into the molecular evolution of parasitism.</title>
        <authorList>
            <person name="Hebert F.O."/>
            <person name="Grambauer S."/>
            <person name="Barber I."/>
            <person name="Landry C.R."/>
            <person name="Aubin-Horth N."/>
        </authorList>
    </citation>
    <scope>NUCLEOTIDE SEQUENCE</scope>
</reference>
<dbReference type="GO" id="GO:0060236">
    <property type="term" value="P:regulation of mitotic spindle organization"/>
    <property type="evidence" value="ECO:0007669"/>
    <property type="project" value="TreeGrafter"/>
</dbReference>
<dbReference type="InterPro" id="IPR023252">
    <property type="entry name" value="Aurora_borealis_protein"/>
</dbReference>
<evidence type="ECO:0000256" key="1">
    <source>
        <dbReference type="ARBA" id="ARBA00010963"/>
    </source>
</evidence>
<feature type="compositionally biased region" description="Polar residues" evidence="6">
    <location>
        <begin position="428"/>
        <end position="438"/>
    </location>
</feature>
<feature type="compositionally biased region" description="Polar residues" evidence="6">
    <location>
        <begin position="468"/>
        <end position="478"/>
    </location>
</feature>
<evidence type="ECO:0000256" key="5">
    <source>
        <dbReference type="ARBA" id="ARBA00023306"/>
    </source>
</evidence>
<evidence type="ECO:0000256" key="2">
    <source>
        <dbReference type="ARBA" id="ARBA00020055"/>
    </source>
</evidence>
<dbReference type="Pfam" id="PF15280">
    <property type="entry name" value="BORA_N"/>
    <property type="match status" value="1"/>
</dbReference>
<feature type="region of interest" description="Disordered" evidence="6">
    <location>
        <begin position="105"/>
        <end position="147"/>
    </location>
</feature>
<comment type="similarity">
    <text evidence="1">Belongs to the BORA family.</text>
</comment>
<dbReference type="GO" id="GO:0051301">
    <property type="term" value="P:cell division"/>
    <property type="evidence" value="ECO:0007669"/>
    <property type="project" value="UniProtKB-KW"/>
</dbReference>
<dbReference type="GO" id="GO:0007088">
    <property type="term" value="P:regulation of mitotic nuclear division"/>
    <property type="evidence" value="ECO:0007669"/>
    <property type="project" value="TreeGrafter"/>
</dbReference>
<evidence type="ECO:0000256" key="6">
    <source>
        <dbReference type="SAM" id="MobiDB-lite"/>
    </source>
</evidence>
<protein>
    <recommendedName>
        <fullName evidence="2">Protein aurora borealis</fullName>
    </recommendedName>
</protein>
<feature type="compositionally biased region" description="Basic and acidic residues" evidence="6">
    <location>
        <begin position="479"/>
        <end position="490"/>
    </location>
</feature>
<dbReference type="GO" id="GO:0005634">
    <property type="term" value="C:nucleus"/>
    <property type="evidence" value="ECO:0007669"/>
    <property type="project" value="TreeGrafter"/>
</dbReference>
<feature type="compositionally biased region" description="Low complexity" evidence="6">
    <location>
        <begin position="115"/>
        <end position="124"/>
    </location>
</feature>
<dbReference type="AlphaFoldDB" id="A0A0V0J4F8"/>
<evidence type="ECO:0000313" key="7">
    <source>
        <dbReference type="EMBL" id="JAP60497.1"/>
    </source>
</evidence>
<feature type="compositionally biased region" description="Low complexity" evidence="6">
    <location>
        <begin position="441"/>
        <end position="467"/>
    </location>
</feature>
<dbReference type="EMBL" id="GEEE01002728">
    <property type="protein sequence ID" value="JAP60497.1"/>
    <property type="molecule type" value="Transcribed_RNA"/>
</dbReference>
<dbReference type="GO" id="GO:0019901">
    <property type="term" value="F:protein kinase binding"/>
    <property type="evidence" value="ECO:0007669"/>
    <property type="project" value="TreeGrafter"/>
</dbReference>
<feature type="region of interest" description="Disordered" evidence="6">
    <location>
        <begin position="366"/>
        <end position="385"/>
    </location>
</feature>
<dbReference type="PRINTS" id="PR02038">
    <property type="entry name" value="AURORABORA"/>
</dbReference>
<dbReference type="GO" id="GO:0005737">
    <property type="term" value="C:cytoplasm"/>
    <property type="evidence" value="ECO:0007669"/>
    <property type="project" value="TreeGrafter"/>
</dbReference>
<feature type="compositionally biased region" description="Basic and acidic residues" evidence="6">
    <location>
        <begin position="343"/>
        <end position="356"/>
    </location>
</feature>
<keyword evidence="5" id="KW-0131">Cell cycle</keyword>
<name>A0A0V0J4F8_SCHSO</name>
<feature type="region of interest" description="Disordered" evidence="6">
    <location>
        <begin position="425"/>
        <end position="490"/>
    </location>
</feature>
<dbReference type="PANTHER" id="PTHR14728:SF2">
    <property type="entry name" value="PROTEIN AURORA BOREALIS"/>
    <property type="match status" value="1"/>
</dbReference>
<evidence type="ECO:0000256" key="4">
    <source>
        <dbReference type="ARBA" id="ARBA00022776"/>
    </source>
</evidence>
<feature type="region of interest" description="Disordered" evidence="6">
    <location>
        <begin position="317"/>
        <end position="356"/>
    </location>
</feature>
<evidence type="ECO:0000256" key="3">
    <source>
        <dbReference type="ARBA" id="ARBA00022618"/>
    </source>
</evidence>
<keyword evidence="4" id="KW-0498">Mitosis</keyword>
<feature type="non-terminal residue" evidence="7">
    <location>
        <position position="1"/>
    </location>
</feature>
<feature type="compositionally biased region" description="Pro residues" evidence="6">
    <location>
        <begin position="372"/>
        <end position="381"/>
    </location>
</feature>